<evidence type="ECO:0000256" key="5">
    <source>
        <dbReference type="ARBA" id="ARBA00022729"/>
    </source>
</evidence>
<evidence type="ECO:0008006" key="15">
    <source>
        <dbReference type="Google" id="ProtNLM"/>
    </source>
</evidence>
<dbReference type="PANTHER" id="PTHR30069">
    <property type="entry name" value="TONB-DEPENDENT OUTER MEMBRANE RECEPTOR"/>
    <property type="match status" value="1"/>
</dbReference>
<dbReference type="InterPro" id="IPR012910">
    <property type="entry name" value="Plug_dom"/>
</dbReference>
<dbReference type="Gene3D" id="2.40.170.20">
    <property type="entry name" value="TonB-dependent receptor, beta-barrel domain"/>
    <property type="match status" value="1"/>
</dbReference>
<dbReference type="InterPro" id="IPR013784">
    <property type="entry name" value="Carb-bd-like_fold"/>
</dbReference>
<organism evidence="14">
    <name type="scientific">uncultured Aureispira sp</name>
    <dbReference type="NCBI Taxonomy" id="1331704"/>
    <lineage>
        <taxon>Bacteria</taxon>
        <taxon>Pseudomonadati</taxon>
        <taxon>Bacteroidota</taxon>
        <taxon>Saprospiria</taxon>
        <taxon>Saprospirales</taxon>
        <taxon>Saprospiraceae</taxon>
        <taxon>Aureispira</taxon>
        <taxon>environmental samples</taxon>
    </lineage>
</organism>
<keyword evidence="3 10" id="KW-1134">Transmembrane beta strand</keyword>
<evidence type="ECO:0000256" key="11">
    <source>
        <dbReference type="RuleBase" id="RU003357"/>
    </source>
</evidence>
<dbReference type="SUPFAM" id="SSF49452">
    <property type="entry name" value="Starch-binding domain-like"/>
    <property type="match status" value="1"/>
</dbReference>
<evidence type="ECO:0000256" key="3">
    <source>
        <dbReference type="ARBA" id="ARBA00022452"/>
    </source>
</evidence>
<evidence type="ECO:0000259" key="13">
    <source>
        <dbReference type="Pfam" id="PF07715"/>
    </source>
</evidence>
<keyword evidence="8" id="KW-0675">Receptor</keyword>
<reference evidence="14" key="1">
    <citation type="submission" date="2020-01" db="EMBL/GenBank/DDBJ databases">
        <authorList>
            <person name="Meier V. D."/>
            <person name="Meier V D."/>
        </authorList>
    </citation>
    <scope>NUCLEOTIDE SEQUENCE</scope>
    <source>
        <strain evidence="14">HLG_WM_MAG_10</strain>
    </source>
</reference>
<keyword evidence="5" id="KW-0732">Signal</keyword>
<dbReference type="AlphaFoldDB" id="A0A6S6S7H7"/>
<dbReference type="Pfam" id="PF00593">
    <property type="entry name" value="TonB_dep_Rec_b-barrel"/>
    <property type="match status" value="1"/>
</dbReference>
<keyword evidence="9 10" id="KW-0998">Cell outer membrane</keyword>
<dbReference type="GO" id="GO:0030246">
    <property type="term" value="F:carbohydrate binding"/>
    <property type="evidence" value="ECO:0007669"/>
    <property type="project" value="InterPro"/>
</dbReference>
<evidence type="ECO:0000256" key="1">
    <source>
        <dbReference type="ARBA" id="ARBA00004571"/>
    </source>
</evidence>
<dbReference type="InterPro" id="IPR036942">
    <property type="entry name" value="Beta-barrel_TonB_sf"/>
</dbReference>
<comment type="subcellular location">
    <subcellularLocation>
        <location evidence="1 10">Cell outer membrane</location>
        <topology evidence="1 10">Multi-pass membrane protein</topology>
    </subcellularLocation>
</comment>
<keyword evidence="7 10" id="KW-0472">Membrane</keyword>
<keyword evidence="6 11" id="KW-0798">TonB box</keyword>
<evidence type="ECO:0000256" key="9">
    <source>
        <dbReference type="ARBA" id="ARBA00023237"/>
    </source>
</evidence>
<dbReference type="InterPro" id="IPR039426">
    <property type="entry name" value="TonB-dep_rcpt-like"/>
</dbReference>
<dbReference type="Pfam" id="PF07715">
    <property type="entry name" value="Plug"/>
    <property type="match status" value="1"/>
</dbReference>
<sequence>MKYIYIIILLLFAQFSFAWMEPVGNIRGLVTNKESGQVIRGATIRLVAFKGKSTPIKTASKDAGEFIFQNVPPGLYNLECTVFGFKTIRIVGIQVREDQTKLAYFKIVRGAAAEVTEVYTYAALEAKQKALTETGSASSESIEDAPATIYVVTSEDIDAAGYMGLNELLLDIPEIEIQERFTPEDYNTVSSRGIQGNEKLLILVDGVRYNTMTSTKIAILENFNIRHVNRVEVILGPASALYGADAYMGVINIITKKGADAKGFNLTGSYGLYNTTSNAFQFGLGNDEISFSMSGGFYSSDGANLNEQYPNDFRWYNKNYLTNGQILNSPFDLLGTSHQIPIKAFDLSRFAYFVDAKFRYKKLTIGIFHNQEQHSSSSGAQAHYSPYWKESRYGTSLSGMNINFVYKPKKSKKWSLNSLINGTLMVFPLNSKFVNTSSNYADAFKMGTDMGIRVTETFNYTFNKTHKFAVGITGQHSMTLPKSSNIASQQTRFFIPHNPVDTETEDIYYSGTDYVDLNGNSLKIYQDLYYLRRVIAAAFAEYRLNYKDKLLITLGVRYDQILDFSIYEKSVEKTMRSYSTFSPRAGIVYKPTDNLNFKLFLGRGFLQPAPQRKYDHFGRFFPVANADGDYTHIEGDFWRIPNEDLAPEAVNSAEISTKYVKGDFSIAANGYLNIIEGAIAFETKFDNQYFKDVPVRATSQAVNRQDLIVTYGGTVRADYRIVLGTKEQVKLKMHASYSYADGKVQELEHLPFTAMHTIKAGLLFRFYNFSLNNSIIFRSESYNDGLSNSDNEFYQLGNPSFLVWNAFAKYKILKSKKINLDVFVKVNNVLNNKYYHTSDNSAIGLGASPQDPIRFTAGLTIGFGG</sequence>
<feature type="domain" description="TonB-dependent receptor plug" evidence="13">
    <location>
        <begin position="142"/>
        <end position="250"/>
    </location>
</feature>
<evidence type="ECO:0000256" key="8">
    <source>
        <dbReference type="ARBA" id="ARBA00023170"/>
    </source>
</evidence>
<dbReference type="InterPro" id="IPR000531">
    <property type="entry name" value="Beta-barrel_TonB"/>
</dbReference>
<dbReference type="GO" id="GO:0009279">
    <property type="term" value="C:cell outer membrane"/>
    <property type="evidence" value="ECO:0007669"/>
    <property type="project" value="UniProtKB-SubCell"/>
</dbReference>
<proteinExistence type="inferred from homology"/>
<comment type="similarity">
    <text evidence="10 11">Belongs to the TonB-dependent receptor family.</text>
</comment>
<evidence type="ECO:0000256" key="7">
    <source>
        <dbReference type="ARBA" id="ARBA00023136"/>
    </source>
</evidence>
<evidence type="ECO:0000256" key="10">
    <source>
        <dbReference type="PROSITE-ProRule" id="PRU01360"/>
    </source>
</evidence>
<keyword evidence="2 10" id="KW-0813">Transport</keyword>
<dbReference type="GO" id="GO:0015344">
    <property type="term" value="F:siderophore uptake transmembrane transporter activity"/>
    <property type="evidence" value="ECO:0007669"/>
    <property type="project" value="TreeGrafter"/>
</dbReference>
<evidence type="ECO:0000259" key="12">
    <source>
        <dbReference type="Pfam" id="PF00593"/>
    </source>
</evidence>
<dbReference type="Gene3D" id="2.170.130.10">
    <property type="entry name" value="TonB-dependent receptor, plug domain"/>
    <property type="match status" value="1"/>
</dbReference>
<evidence type="ECO:0000256" key="4">
    <source>
        <dbReference type="ARBA" id="ARBA00022692"/>
    </source>
</evidence>
<dbReference type="InterPro" id="IPR037066">
    <property type="entry name" value="Plug_dom_sf"/>
</dbReference>
<evidence type="ECO:0000313" key="14">
    <source>
        <dbReference type="EMBL" id="CAA6799047.1"/>
    </source>
</evidence>
<keyword evidence="4 10" id="KW-0812">Transmembrane</keyword>
<dbReference type="EMBL" id="CACVAQ010000019">
    <property type="protein sequence ID" value="CAA6799047.1"/>
    <property type="molecule type" value="Genomic_DNA"/>
</dbReference>
<accession>A0A6S6S7H7</accession>
<protein>
    <recommendedName>
        <fullName evidence="15">TonB-dependent receptor</fullName>
    </recommendedName>
</protein>
<gene>
    <name evidence="14" type="ORF">HELGO_WM28610</name>
</gene>
<dbReference type="PANTHER" id="PTHR30069:SF29">
    <property type="entry name" value="HEMOGLOBIN AND HEMOGLOBIN-HAPTOGLOBIN-BINDING PROTEIN 1-RELATED"/>
    <property type="match status" value="1"/>
</dbReference>
<dbReference type="GO" id="GO:0044718">
    <property type="term" value="P:siderophore transmembrane transport"/>
    <property type="evidence" value="ECO:0007669"/>
    <property type="project" value="TreeGrafter"/>
</dbReference>
<dbReference type="Gene3D" id="2.60.40.1120">
    <property type="entry name" value="Carboxypeptidase-like, regulatory domain"/>
    <property type="match status" value="1"/>
</dbReference>
<dbReference type="PROSITE" id="PS52016">
    <property type="entry name" value="TONB_DEPENDENT_REC_3"/>
    <property type="match status" value="1"/>
</dbReference>
<feature type="domain" description="TonB-dependent receptor-like beta-barrel" evidence="12">
    <location>
        <begin position="379"/>
        <end position="829"/>
    </location>
</feature>
<name>A0A6S6S7H7_9BACT</name>
<dbReference type="Pfam" id="PF13620">
    <property type="entry name" value="CarboxypepD_reg"/>
    <property type="match status" value="1"/>
</dbReference>
<dbReference type="SUPFAM" id="SSF56935">
    <property type="entry name" value="Porins"/>
    <property type="match status" value="1"/>
</dbReference>
<evidence type="ECO:0000256" key="2">
    <source>
        <dbReference type="ARBA" id="ARBA00022448"/>
    </source>
</evidence>
<evidence type="ECO:0000256" key="6">
    <source>
        <dbReference type="ARBA" id="ARBA00023077"/>
    </source>
</evidence>